<name>A0A1F8DX46_9BACT</name>
<dbReference type="PANTHER" id="PTHR20842">
    <property type="entry name" value="PROTEASE S51 ALPHA-ASPARTYL DIPEPTIDASE"/>
    <property type="match status" value="1"/>
</dbReference>
<dbReference type="EMBL" id="MGIT01000001">
    <property type="protein sequence ID" value="OGM93056.1"/>
    <property type="molecule type" value="Genomic_DNA"/>
</dbReference>
<dbReference type="InterPro" id="IPR005320">
    <property type="entry name" value="Peptidase_S51"/>
</dbReference>
<evidence type="ECO:0008006" key="7">
    <source>
        <dbReference type="Google" id="ProtNLM"/>
    </source>
</evidence>
<keyword evidence="4" id="KW-0720">Serine protease</keyword>
<dbReference type="SUPFAM" id="SSF52317">
    <property type="entry name" value="Class I glutamine amidotransferase-like"/>
    <property type="match status" value="1"/>
</dbReference>
<dbReference type="InterPro" id="IPR029062">
    <property type="entry name" value="Class_I_gatase-like"/>
</dbReference>
<proteinExistence type="inferred from homology"/>
<protein>
    <recommendedName>
        <fullName evidence="7">Peptidase S51</fullName>
    </recommendedName>
</protein>
<dbReference type="STRING" id="1802559.A2372_01405"/>
<comment type="caution">
    <text evidence="5">The sequence shown here is derived from an EMBL/GenBank/DDBJ whole genome shotgun (WGS) entry which is preliminary data.</text>
</comment>
<dbReference type="AlphaFoldDB" id="A0A1F8DX46"/>
<evidence type="ECO:0000313" key="5">
    <source>
        <dbReference type="EMBL" id="OGM93056.1"/>
    </source>
</evidence>
<dbReference type="Proteomes" id="UP000176422">
    <property type="component" value="Unassembled WGS sequence"/>
</dbReference>
<organism evidence="5 6">
    <name type="scientific">Candidatus Wolfebacteria bacterium RIFOXYB1_FULL_54_12</name>
    <dbReference type="NCBI Taxonomy" id="1802559"/>
    <lineage>
        <taxon>Bacteria</taxon>
        <taxon>Candidatus Wolfeibacteriota</taxon>
    </lineage>
</organism>
<evidence type="ECO:0000313" key="6">
    <source>
        <dbReference type="Proteomes" id="UP000176422"/>
    </source>
</evidence>
<keyword evidence="2" id="KW-0645">Protease</keyword>
<evidence type="ECO:0000256" key="4">
    <source>
        <dbReference type="ARBA" id="ARBA00022825"/>
    </source>
</evidence>
<accession>A0A1F8DX46</accession>
<reference evidence="5 6" key="1">
    <citation type="journal article" date="2016" name="Nat. Commun.">
        <title>Thousands of microbial genomes shed light on interconnected biogeochemical processes in an aquifer system.</title>
        <authorList>
            <person name="Anantharaman K."/>
            <person name="Brown C.T."/>
            <person name="Hug L.A."/>
            <person name="Sharon I."/>
            <person name="Castelle C.J."/>
            <person name="Probst A.J."/>
            <person name="Thomas B.C."/>
            <person name="Singh A."/>
            <person name="Wilkins M.J."/>
            <person name="Karaoz U."/>
            <person name="Brodie E.L."/>
            <person name="Williams K.H."/>
            <person name="Hubbard S.S."/>
            <person name="Banfield J.F."/>
        </authorList>
    </citation>
    <scope>NUCLEOTIDE SEQUENCE [LARGE SCALE GENOMIC DNA]</scope>
</reference>
<dbReference type="GO" id="GO:0006508">
    <property type="term" value="P:proteolysis"/>
    <property type="evidence" value="ECO:0007669"/>
    <property type="project" value="UniProtKB-KW"/>
</dbReference>
<gene>
    <name evidence="5" type="ORF">A2372_01405</name>
</gene>
<sequence>MKLFLASSLDKTLPFLRPLLGNKPATKVALIANASDNATEETWWVDADRNKFKELGYVTTNVDLRTISANKLTQVLKEVDILHVAGGSVFYLVGLIKKREFENIITDAIKSGSVIYTGTSAGSMIVSRSIAMFAFDEEEKEFLADVPDQKGLGLINFGIVPHCNNAEFISEYGKIVEHLPTHTEPLIFLQDTQAAWVEDDMIKIISAQ</sequence>
<evidence type="ECO:0000256" key="3">
    <source>
        <dbReference type="ARBA" id="ARBA00022801"/>
    </source>
</evidence>
<keyword evidence="3" id="KW-0378">Hydrolase</keyword>
<evidence type="ECO:0000256" key="2">
    <source>
        <dbReference type="ARBA" id="ARBA00022670"/>
    </source>
</evidence>
<dbReference type="Pfam" id="PF03575">
    <property type="entry name" value="Peptidase_S51"/>
    <property type="match status" value="1"/>
</dbReference>
<dbReference type="GO" id="GO:0008236">
    <property type="term" value="F:serine-type peptidase activity"/>
    <property type="evidence" value="ECO:0007669"/>
    <property type="project" value="UniProtKB-KW"/>
</dbReference>
<evidence type="ECO:0000256" key="1">
    <source>
        <dbReference type="ARBA" id="ARBA00006534"/>
    </source>
</evidence>
<dbReference type="PANTHER" id="PTHR20842:SF0">
    <property type="entry name" value="ALPHA-ASPARTYL DIPEPTIDASE"/>
    <property type="match status" value="1"/>
</dbReference>
<dbReference type="Gene3D" id="3.40.50.880">
    <property type="match status" value="1"/>
</dbReference>
<comment type="similarity">
    <text evidence="1">Belongs to the peptidase S51 family.</text>
</comment>